<evidence type="ECO:0000313" key="1">
    <source>
        <dbReference type="EMBL" id="SBS90569.1"/>
    </source>
</evidence>
<sequence length="352" mass="40478">MSPQQKFMDFSEFFRKSPKELISEKFYDAMNSDYSDLSKYSQKCNEITVSQPKDKMIEICKKYLRFLENSKIWNEGNPQYDISILLNYWIYENLIGIYGADDNGKINTGFSALQYVWQYYNYTPKIETYHQKCNPNIDVVNHPDWNKRKEFYDYCIDYNTLYVTATNYPNKCEEYYKIIKSKIPLYQYFDQKCLTDQNNCPKFYKPCKPYNPETFIYILPCHSEIQNKEAAANATVGHSPSEKELGSGAHVHGSGLSGIEVGVHDTESTPETTEIGKKVGHSILGVAPALLTATALYRYTPIGSWVRKFGGYSPDSINDTNGGEMEEFLDNTQGSGNTFFGRGENYISYQPL</sequence>
<dbReference type="AlphaFoldDB" id="A0A1A8WC28"/>
<protein>
    <submittedName>
        <fullName evidence="1">PIR Superfamily Protein</fullName>
    </submittedName>
</protein>
<dbReference type="Pfam" id="PF05795">
    <property type="entry name" value="Plasmodium_Vir"/>
    <property type="match status" value="1"/>
</dbReference>
<dbReference type="Proteomes" id="UP000078560">
    <property type="component" value="Unassembled WGS sequence"/>
</dbReference>
<gene>
    <name evidence="1" type="ORF">POVCU2_0062140</name>
</gene>
<organism evidence="1 2">
    <name type="scientific">Plasmodium ovale curtisi</name>
    <dbReference type="NCBI Taxonomy" id="864141"/>
    <lineage>
        <taxon>Eukaryota</taxon>
        <taxon>Sar</taxon>
        <taxon>Alveolata</taxon>
        <taxon>Apicomplexa</taxon>
        <taxon>Aconoidasida</taxon>
        <taxon>Haemosporida</taxon>
        <taxon>Plasmodiidae</taxon>
        <taxon>Plasmodium</taxon>
        <taxon>Plasmodium (Plasmodium)</taxon>
    </lineage>
</organism>
<accession>A0A1A8WC28</accession>
<dbReference type="EMBL" id="FLQU01000959">
    <property type="protein sequence ID" value="SBS90569.1"/>
    <property type="molecule type" value="Genomic_DNA"/>
</dbReference>
<evidence type="ECO:0000313" key="2">
    <source>
        <dbReference type="Proteomes" id="UP000078560"/>
    </source>
</evidence>
<dbReference type="InterPro" id="IPR008780">
    <property type="entry name" value="Plasmodium_Vir"/>
</dbReference>
<reference evidence="2" key="1">
    <citation type="submission" date="2016-05" db="EMBL/GenBank/DDBJ databases">
        <authorList>
            <person name="Naeem Raeece"/>
        </authorList>
    </citation>
    <scope>NUCLEOTIDE SEQUENCE [LARGE SCALE GENOMIC DNA]</scope>
</reference>
<proteinExistence type="predicted"/>
<name>A0A1A8WC28_PLAOA</name>